<protein>
    <submittedName>
        <fullName evidence="1">Uncharacterized protein</fullName>
    </submittedName>
</protein>
<dbReference type="Proteomes" id="UP001055072">
    <property type="component" value="Unassembled WGS sequence"/>
</dbReference>
<gene>
    <name evidence="1" type="ORF">BDY19DRAFT_679542</name>
</gene>
<keyword evidence="2" id="KW-1185">Reference proteome</keyword>
<comment type="caution">
    <text evidence="1">The sequence shown here is derived from an EMBL/GenBank/DDBJ whole genome shotgun (WGS) entry which is preliminary data.</text>
</comment>
<reference evidence="1" key="1">
    <citation type="journal article" date="2021" name="Environ. Microbiol.">
        <title>Gene family expansions and transcriptome signatures uncover fungal adaptations to wood decay.</title>
        <authorList>
            <person name="Hage H."/>
            <person name="Miyauchi S."/>
            <person name="Viragh M."/>
            <person name="Drula E."/>
            <person name="Min B."/>
            <person name="Chaduli D."/>
            <person name="Navarro D."/>
            <person name="Favel A."/>
            <person name="Norest M."/>
            <person name="Lesage-Meessen L."/>
            <person name="Balint B."/>
            <person name="Merenyi Z."/>
            <person name="de Eugenio L."/>
            <person name="Morin E."/>
            <person name="Martinez A.T."/>
            <person name="Baldrian P."/>
            <person name="Stursova M."/>
            <person name="Martinez M.J."/>
            <person name="Novotny C."/>
            <person name="Magnuson J.K."/>
            <person name="Spatafora J.W."/>
            <person name="Maurice S."/>
            <person name="Pangilinan J."/>
            <person name="Andreopoulos W."/>
            <person name="LaButti K."/>
            <person name="Hundley H."/>
            <person name="Na H."/>
            <person name="Kuo A."/>
            <person name="Barry K."/>
            <person name="Lipzen A."/>
            <person name="Henrissat B."/>
            <person name="Riley R."/>
            <person name="Ahrendt S."/>
            <person name="Nagy L.G."/>
            <person name="Grigoriev I.V."/>
            <person name="Martin F."/>
            <person name="Rosso M.N."/>
        </authorList>
    </citation>
    <scope>NUCLEOTIDE SEQUENCE</scope>
    <source>
        <strain evidence="1">CBS 384.51</strain>
    </source>
</reference>
<evidence type="ECO:0000313" key="1">
    <source>
        <dbReference type="EMBL" id="KAI0091056.1"/>
    </source>
</evidence>
<sequence length="262" mass="27890">MRSFTIATTILLAATSTLAAPVNSTLHFYGKRDAVCAANFRSLVDKAECLPTKEQFTLTPPSTINRVALAANELTSGPADAQCDHLVEIQLLDRVAKASGLCEMITQMIKADPDNQKKADILNKASQDISALGNLNFLASTVNNRKKTVVDRSLKGKAQQNGDLDKAVGNFLRLVQANGASVAKQLDADLSAIKTKAEAVLAALPPAGPADPDSGTRKSSRLTEDPNAKRRKPLEDAIAAFSKSTITVTSEWNKLIANAPHT</sequence>
<evidence type="ECO:0000313" key="2">
    <source>
        <dbReference type="Proteomes" id="UP001055072"/>
    </source>
</evidence>
<organism evidence="1 2">
    <name type="scientific">Irpex rosettiformis</name>
    <dbReference type="NCBI Taxonomy" id="378272"/>
    <lineage>
        <taxon>Eukaryota</taxon>
        <taxon>Fungi</taxon>
        <taxon>Dikarya</taxon>
        <taxon>Basidiomycota</taxon>
        <taxon>Agaricomycotina</taxon>
        <taxon>Agaricomycetes</taxon>
        <taxon>Polyporales</taxon>
        <taxon>Irpicaceae</taxon>
        <taxon>Irpex</taxon>
    </lineage>
</organism>
<name>A0ACB8U9Y9_9APHY</name>
<accession>A0ACB8U9Y9</accession>
<dbReference type="EMBL" id="MU274906">
    <property type="protein sequence ID" value="KAI0091056.1"/>
    <property type="molecule type" value="Genomic_DNA"/>
</dbReference>
<proteinExistence type="predicted"/>